<keyword evidence="4" id="KW-0498">Mitosis</keyword>
<dbReference type="SMART" id="SM00968">
    <property type="entry name" value="SMC_hinge"/>
    <property type="match status" value="1"/>
</dbReference>
<dbReference type="InterPro" id="IPR010935">
    <property type="entry name" value="SMC_hinge"/>
</dbReference>
<evidence type="ECO:0000256" key="4">
    <source>
        <dbReference type="ARBA" id="ARBA00022776"/>
    </source>
</evidence>
<dbReference type="Proteomes" id="UP001360560">
    <property type="component" value="Unassembled WGS sequence"/>
</dbReference>
<dbReference type="SUPFAM" id="SSF52540">
    <property type="entry name" value="P-loop containing nucleoside triphosphate hydrolases"/>
    <property type="match status" value="1"/>
</dbReference>
<dbReference type="Gene3D" id="3.30.70.1620">
    <property type="match status" value="1"/>
</dbReference>
<dbReference type="GeneID" id="90074481"/>
<name>A0AAV5QP59_9ASCO</name>
<sequence>MHIKRIALQGFKTYKEATVIDLLSPNTNVVVGRNGSGKSNFFAAIRFVLSDAYTQMSREERQGLIHEGSGTVMSAYVEIVFDNTDRRFPIEKDEIVIRRTIGLKKDDYSINHRSAQRSDIMNLLESAGFSRSNPYYIVPQGRITALTNAKDSERLQLLKEVAGAQVFEQKLKQSLKEMEASNKQREKIDEMLSFIEERLDDLNSEKEELKKFQEFEREKKFLEYTLYDREMKEIDEQIESIDSQHTKDIDDNTDEVIELEKREAQTLQIEELLSELKSRLSVLKVDKNQCDSDLNDLLVELAKQEEIVAELKNEATSIRKEVSSENNELKQLQSEIQENESKLSEEAPVLKSLKDTEKLLKDQLNELTGRQRTLYSKEGRKSQFRSRQDRDNWLGENIKQMESRIKEKKTDLDSSKSQHEQLAQQVKEVDIEISKIQDILTGEDSKKETTEIFKNVTDAKKQYSDLIDERKQLWRNEARQRAIIDSAFEELQKANGYVAETMDRTQSTGLESVKRIAERLGLVGVYGPLGELIEVNQKYKTAAEVIAGNSLFHVVVDNDNTASTIMEELVREKSGRVTFMPLNRLSPKNQVYPARKDCVPLIQKMAFDETYQAAVNQVYGKAVVTISLDVGSQIAREYKLTAITLDGDRADKKGVLTGGYRDHKRSRIDSLSIQRRRKHEYDEAKSVLHELKRKIEAIDQKITAANSSVSNAQRKYDILMLSKEPLRVKLLKLQNDKLNYQQEIRSIISIIESDERIISQYELQNQSYKDELESDFQKGLTSNEINELQTVSMKIVKLEKESSEAALLLTKKELELSSIESELKEKLYPRRDQLSSRVEVFKDEISESNQRQAQDKLKNIETEVEELTSKGEKLNKELEEISTDLESKNRALDKINDDKKKFSKKLSSFQKTAEKNISKKSLLVNRREDVSKKIRELGVLPEEAFTKFIGLDAEKLLRNLNSVNKKLTKYDHINRKALEQYLNFSKQHDELVERRKESDKSKESIENLIQVLEKRKNNAITRTFKNLSEGFSEIFEKLVPAGVGKLIMQNKDDTADQVTLMTQNNRDEDDDEIMTDAFDNDDSSIDNYSGISIQVSFNSKSDEQQRIEQLSGGQKSLCAIALILAIQKCDPAPFYLFDEIDANLDTQYRTDVAALIHKLSANAQFICTTFRPELLNIANKYYGIMYNKKISKVSEINKEEAMSFIEDQQQQAS</sequence>
<dbReference type="GO" id="GO:0016887">
    <property type="term" value="F:ATP hydrolysis activity"/>
    <property type="evidence" value="ECO:0007669"/>
    <property type="project" value="InterPro"/>
</dbReference>
<feature type="coiled-coil region" evidence="9">
    <location>
        <begin position="681"/>
        <end position="715"/>
    </location>
</feature>
<comment type="subcellular location">
    <subcellularLocation>
        <location evidence="1 8">Nucleus</location>
    </subcellularLocation>
</comment>
<feature type="coiled-coil region" evidence="9">
    <location>
        <begin position="831"/>
        <end position="905"/>
    </location>
</feature>
<dbReference type="Pfam" id="PF02463">
    <property type="entry name" value="SMC_N"/>
    <property type="match status" value="1"/>
</dbReference>
<keyword evidence="7" id="KW-0131">Cell cycle</keyword>
<evidence type="ECO:0000256" key="9">
    <source>
        <dbReference type="SAM" id="Coils"/>
    </source>
</evidence>
<keyword evidence="6 8" id="KW-0539">Nucleus</keyword>
<dbReference type="Pfam" id="PF06470">
    <property type="entry name" value="SMC_hinge"/>
    <property type="match status" value="1"/>
</dbReference>
<reference evidence="11 12" key="1">
    <citation type="journal article" date="2023" name="Elife">
        <title>Identification of key yeast species and microbe-microbe interactions impacting larval growth of Drosophila in the wild.</title>
        <authorList>
            <person name="Mure A."/>
            <person name="Sugiura Y."/>
            <person name="Maeda R."/>
            <person name="Honda K."/>
            <person name="Sakurai N."/>
            <person name="Takahashi Y."/>
            <person name="Watada M."/>
            <person name="Katoh T."/>
            <person name="Gotoh A."/>
            <person name="Gotoh Y."/>
            <person name="Taniguchi I."/>
            <person name="Nakamura K."/>
            <person name="Hayashi T."/>
            <person name="Katayama T."/>
            <person name="Uemura T."/>
            <person name="Hattori Y."/>
        </authorList>
    </citation>
    <scope>NUCLEOTIDE SEQUENCE [LARGE SCALE GENOMIC DNA]</scope>
    <source>
        <strain evidence="11 12">SC-9</strain>
    </source>
</reference>
<dbReference type="GO" id="GO:0007059">
    <property type="term" value="P:chromosome segregation"/>
    <property type="evidence" value="ECO:0007669"/>
    <property type="project" value="UniProtKB-ARBA"/>
</dbReference>
<feature type="coiled-coil region" evidence="9">
    <location>
        <begin position="995"/>
        <end position="1022"/>
    </location>
</feature>
<evidence type="ECO:0000256" key="8">
    <source>
        <dbReference type="PIRNR" id="PIRNR005719"/>
    </source>
</evidence>
<proteinExistence type="inferred from homology"/>
<dbReference type="GO" id="GO:0005634">
    <property type="term" value="C:nucleus"/>
    <property type="evidence" value="ECO:0007669"/>
    <property type="project" value="UniProtKB-SubCell"/>
</dbReference>
<keyword evidence="3" id="KW-0132">Cell division</keyword>
<dbReference type="PIRSF" id="PIRSF005719">
    <property type="entry name" value="SMC"/>
    <property type="match status" value="1"/>
</dbReference>
<keyword evidence="5 9" id="KW-0175">Coiled coil</keyword>
<comment type="similarity">
    <text evidence="2">Belongs to the SMC family. SMC3 subfamily.</text>
</comment>
<evidence type="ECO:0000256" key="5">
    <source>
        <dbReference type="ARBA" id="ARBA00023054"/>
    </source>
</evidence>
<dbReference type="FunFam" id="3.40.50.300:FF:000370">
    <property type="entry name" value="Structural maintenance of chromosomes 3"/>
    <property type="match status" value="1"/>
</dbReference>
<evidence type="ECO:0000259" key="10">
    <source>
        <dbReference type="SMART" id="SM00968"/>
    </source>
</evidence>
<dbReference type="Gene3D" id="3.40.50.300">
    <property type="entry name" value="P-loop containing nucleotide triphosphate hydrolases"/>
    <property type="match status" value="2"/>
</dbReference>
<dbReference type="AlphaFoldDB" id="A0AAV5QP59"/>
<evidence type="ECO:0000313" key="11">
    <source>
        <dbReference type="EMBL" id="GMM36506.1"/>
    </source>
</evidence>
<dbReference type="GO" id="GO:0051301">
    <property type="term" value="P:cell division"/>
    <property type="evidence" value="ECO:0007669"/>
    <property type="project" value="UniProtKB-KW"/>
</dbReference>
<comment type="caution">
    <text evidence="11">The sequence shown here is derived from an EMBL/GenBank/DDBJ whole genome shotgun (WGS) entry which is preliminary data.</text>
</comment>
<dbReference type="InterPro" id="IPR003395">
    <property type="entry name" value="RecF/RecN/SMC_N"/>
</dbReference>
<accession>A0AAV5QP59</accession>
<dbReference type="CDD" id="cd03272">
    <property type="entry name" value="ABC_SMC3_euk"/>
    <property type="match status" value="1"/>
</dbReference>
<feature type="domain" description="SMC hinge" evidence="10">
    <location>
        <begin position="523"/>
        <end position="635"/>
    </location>
</feature>
<feature type="coiled-coil region" evidence="9">
    <location>
        <begin position="164"/>
        <end position="219"/>
    </location>
</feature>
<dbReference type="InterPro" id="IPR041741">
    <property type="entry name" value="SMC3_ABC_euk"/>
</dbReference>
<dbReference type="PANTHER" id="PTHR43977">
    <property type="entry name" value="STRUCTURAL MAINTENANCE OF CHROMOSOMES PROTEIN 3"/>
    <property type="match status" value="1"/>
</dbReference>
<dbReference type="SUPFAM" id="SSF75553">
    <property type="entry name" value="Smc hinge domain"/>
    <property type="match status" value="1"/>
</dbReference>
<dbReference type="GO" id="GO:0005524">
    <property type="term" value="F:ATP binding"/>
    <property type="evidence" value="ECO:0007669"/>
    <property type="project" value="InterPro"/>
</dbReference>
<evidence type="ECO:0000313" key="12">
    <source>
        <dbReference type="Proteomes" id="UP001360560"/>
    </source>
</evidence>
<dbReference type="RefSeq" id="XP_064853502.1">
    <property type="nucleotide sequence ID" value="XM_064997430.1"/>
</dbReference>
<organism evidence="11 12">
    <name type="scientific">Saccharomycopsis crataegensis</name>
    <dbReference type="NCBI Taxonomy" id="43959"/>
    <lineage>
        <taxon>Eukaryota</taxon>
        <taxon>Fungi</taxon>
        <taxon>Dikarya</taxon>
        <taxon>Ascomycota</taxon>
        <taxon>Saccharomycotina</taxon>
        <taxon>Saccharomycetes</taxon>
        <taxon>Saccharomycopsidaceae</taxon>
        <taxon>Saccharomycopsis</taxon>
    </lineage>
</organism>
<evidence type="ECO:0000256" key="2">
    <source>
        <dbReference type="ARBA" id="ARBA00005917"/>
    </source>
</evidence>
<dbReference type="GO" id="GO:0005694">
    <property type="term" value="C:chromosome"/>
    <property type="evidence" value="ECO:0007669"/>
    <property type="project" value="InterPro"/>
</dbReference>
<dbReference type="InterPro" id="IPR024704">
    <property type="entry name" value="SMC"/>
</dbReference>
<feature type="coiled-coil region" evidence="9">
    <location>
        <begin position="294"/>
        <end position="370"/>
    </location>
</feature>
<gene>
    <name evidence="11" type="ORF">DASC09_038310</name>
</gene>
<dbReference type="EMBL" id="BTFZ01000011">
    <property type="protein sequence ID" value="GMM36506.1"/>
    <property type="molecule type" value="Genomic_DNA"/>
</dbReference>
<evidence type="ECO:0000256" key="1">
    <source>
        <dbReference type="ARBA" id="ARBA00004123"/>
    </source>
</evidence>
<dbReference type="InterPro" id="IPR036277">
    <property type="entry name" value="SMC_hinge_sf"/>
</dbReference>
<dbReference type="InterPro" id="IPR027417">
    <property type="entry name" value="P-loop_NTPase"/>
</dbReference>
<dbReference type="Gene3D" id="1.20.1060.20">
    <property type="match status" value="1"/>
</dbReference>
<evidence type="ECO:0000256" key="6">
    <source>
        <dbReference type="ARBA" id="ARBA00023242"/>
    </source>
</evidence>
<keyword evidence="12" id="KW-1185">Reference proteome</keyword>
<feature type="coiled-coil region" evidence="9">
    <location>
        <begin position="398"/>
        <end position="432"/>
    </location>
</feature>
<evidence type="ECO:0000256" key="3">
    <source>
        <dbReference type="ARBA" id="ARBA00022618"/>
    </source>
</evidence>
<dbReference type="FunFam" id="3.40.50.300:FF:000424">
    <property type="entry name" value="Structural maintenance of chromosomes 3"/>
    <property type="match status" value="1"/>
</dbReference>
<evidence type="ECO:0000256" key="7">
    <source>
        <dbReference type="ARBA" id="ARBA00023306"/>
    </source>
</evidence>
<dbReference type="GO" id="GO:0051276">
    <property type="term" value="P:chromosome organization"/>
    <property type="evidence" value="ECO:0007669"/>
    <property type="project" value="InterPro"/>
</dbReference>
<protein>
    <recommendedName>
        <fullName evidence="8">Structural maintenance of chromosomes protein</fullName>
    </recommendedName>
</protein>